<dbReference type="EMBL" id="BLYL01000001">
    <property type="protein sequence ID" value="GFO92999.1"/>
    <property type="molecule type" value="Genomic_DNA"/>
</dbReference>
<proteinExistence type="predicted"/>
<dbReference type="Proteomes" id="UP000660047">
    <property type="component" value="Unassembled WGS sequence"/>
</dbReference>
<evidence type="ECO:0000313" key="1">
    <source>
        <dbReference type="EMBL" id="GFO92999.1"/>
    </source>
</evidence>
<dbReference type="AlphaFoldDB" id="A0AAI9K2A8"/>
<organism evidence="1 2">
    <name type="scientific">Coprococcus eutactus</name>
    <dbReference type="NCBI Taxonomy" id="33043"/>
    <lineage>
        <taxon>Bacteria</taxon>
        <taxon>Bacillati</taxon>
        <taxon>Bacillota</taxon>
        <taxon>Clostridia</taxon>
        <taxon>Lachnospirales</taxon>
        <taxon>Lachnospiraceae</taxon>
        <taxon>Coprococcus</taxon>
    </lineage>
</organism>
<accession>A0AAI9K2A8</accession>
<evidence type="ECO:0000313" key="2">
    <source>
        <dbReference type="Proteomes" id="UP000660047"/>
    </source>
</evidence>
<protein>
    <submittedName>
        <fullName evidence="1">Uncharacterized protein</fullName>
    </submittedName>
</protein>
<dbReference type="RefSeq" id="WP_055222532.1">
    <property type="nucleotide sequence ID" value="NZ_BLYL01000001.1"/>
</dbReference>
<reference evidence="1" key="1">
    <citation type="submission" date="2020-06" db="EMBL/GenBank/DDBJ databases">
        <title>Characterization of fructooligosaccharide metabolism and fructooligosaccharide-degrading enzymes in human commensal butyrate producers.</title>
        <authorList>
            <person name="Tanno H."/>
            <person name="Fujii T."/>
            <person name="Hirano K."/>
            <person name="Maeno S."/>
            <person name="Tonozuka T."/>
            <person name="Sakamoto M."/>
            <person name="Ohkuma M."/>
            <person name="Tochio T."/>
            <person name="Endo A."/>
        </authorList>
    </citation>
    <scope>NUCLEOTIDE SEQUENCE</scope>
    <source>
        <strain evidence="1">JCM 31265</strain>
    </source>
</reference>
<comment type="caution">
    <text evidence="1">The sequence shown here is derived from an EMBL/GenBank/DDBJ whole genome shotgun (WGS) entry which is preliminary data.</text>
</comment>
<gene>
    <name evidence="1" type="ORF">COEU31_00450</name>
</gene>
<sequence length="333" mass="39473">MRISEKEWENIDFRKKKYRQLKAALDEAVTGRDNKVSAFVLCEDGRYSTEALDRLVDELIKSMDEYGNRHNMWLKALGDENEAGMPEKFREFVSDYLYCIIRLMISNMDWVEKVLTWPFEDSFQQILSHAVEVRRLAIKSDVAKFCELWGESYYCGRGDGSLFDIFTLAYESLKDVDISTTLTPEMRSMVEKLCGEQNAAYEEYLKEAEEDVMSDVEIDAALSELDEDEEYNQYMDEMLERTENSENEFKRTFIDAEVYCQRYIRLREIFYMELDGDEMNHAMAEFDDLVEGMIDVFLCRRGMSLYVDVKEFVRSYTCIKKQIDRIKELRWEV</sequence>
<name>A0AAI9K2A8_9FIRM</name>